<dbReference type="AlphaFoldDB" id="A0A368Y977"/>
<keyword evidence="1" id="KW-0812">Transmembrane</keyword>
<keyword evidence="1" id="KW-1133">Transmembrane helix</keyword>
<proteinExistence type="predicted"/>
<dbReference type="EMBL" id="QPJJ01000002">
    <property type="protein sequence ID" value="RCW76803.1"/>
    <property type="molecule type" value="Genomic_DNA"/>
</dbReference>
<reference evidence="2 3" key="1">
    <citation type="submission" date="2018-07" db="EMBL/GenBank/DDBJ databases">
        <title>Genomic Encyclopedia of Type Strains, Phase IV (KMG-IV): sequencing the most valuable type-strain genomes for metagenomic binning, comparative biology and taxonomic classification.</title>
        <authorList>
            <person name="Goeker M."/>
        </authorList>
    </citation>
    <scope>NUCLEOTIDE SEQUENCE [LARGE SCALE GENOMIC DNA]</scope>
    <source>
        <strain evidence="2 3">DSM 27696</strain>
    </source>
</reference>
<comment type="caution">
    <text evidence="2">The sequence shown here is derived from an EMBL/GenBank/DDBJ whole genome shotgun (WGS) entry which is preliminary data.</text>
</comment>
<dbReference type="Proteomes" id="UP000252585">
    <property type="component" value="Unassembled WGS sequence"/>
</dbReference>
<organism evidence="2 3">
    <name type="scientific">Saliterribacillus persicus</name>
    <dbReference type="NCBI Taxonomy" id="930114"/>
    <lineage>
        <taxon>Bacteria</taxon>
        <taxon>Bacillati</taxon>
        <taxon>Bacillota</taxon>
        <taxon>Bacilli</taxon>
        <taxon>Bacillales</taxon>
        <taxon>Bacillaceae</taxon>
        <taxon>Saliterribacillus</taxon>
    </lineage>
</organism>
<name>A0A368Y977_9BACI</name>
<feature type="transmembrane region" description="Helical" evidence="1">
    <location>
        <begin position="31"/>
        <end position="51"/>
    </location>
</feature>
<evidence type="ECO:0000256" key="1">
    <source>
        <dbReference type="SAM" id="Phobius"/>
    </source>
</evidence>
<protein>
    <submittedName>
        <fullName evidence="2">Uncharacterized protein</fullName>
    </submittedName>
</protein>
<keyword evidence="3" id="KW-1185">Reference proteome</keyword>
<keyword evidence="1" id="KW-0472">Membrane</keyword>
<sequence length="56" mass="6124">MKKTRILFFAGLLLLMLGIYLSSLLLTHWVIIGTLLGVSGGLLMGASSYFLPKPKE</sequence>
<evidence type="ECO:0000313" key="3">
    <source>
        <dbReference type="Proteomes" id="UP000252585"/>
    </source>
</evidence>
<evidence type="ECO:0000313" key="2">
    <source>
        <dbReference type="EMBL" id="RCW76803.1"/>
    </source>
</evidence>
<accession>A0A368Y977</accession>
<dbReference type="RefSeq" id="WP_170132881.1">
    <property type="nucleotide sequence ID" value="NZ_QPJJ01000002.1"/>
</dbReference>
<gene>
    <name evidence="2" type="ORF">DFR57_10278</name>
</gene>